<dbReference type="PANTHER" id="PTHR42798:SF6">
    <property type="entry name" value="CELL DIVISION ATP-BINDING PROTEIN FTSE"/>
    <property type="match status" value="1"/>
</dbReference>
<comment type="caution">
    <text evidence="6">The sequence shown here is derived from an EMBL/GenBank/DDBJ whole genome shotgun (WGS) entry which is preliminary data.</text>
</comment>
<keyword evidence="2" id="KW-0813">Transport</keyword>
<gene>
    <name evidence="6" type="primary">lolD_3</name>
    <name evidence="7" type="ORF">BEI59_34210</name>
    <name evidence="6" type="ORF">BEI61_05807</name>
    <name evidence="8" type="ORF">BEI63_19865</name>
</gene>
<dbReference type="EMBL" id="MCGH01000005">
    <property type="protein sequence ID" value="ODM01815.1"/>
    <property type="molecule type" value="Genomic_DNA"/>
</dbReference>
<feature type="domain" description="ABC transporter" evidence="5">
    <location>
        <begin position="10"/>
        <end position="227"/>
    </location>
</feature>
<dbReference type="InterPro" id="IPR017911">
    <property type="entry name" value="MacB-like_ATP-bd"/>
</dbReference>
<protein>
    <submittedName>
        <fullName evidence="6">Lipoprotein-releasing system ATP-binding protein LolD</fullName>
        <ecNumber evidence="6">3.6.3.-</ecNumber>
    </submittedName>
    <submittedName>
        <fullName evidence="7">Macrolide ABC transporter ATP-binding protein</fullName>
    </submittedName>
</protein>
<dbReference type="Pfam" id="PF00005">
    <property type="entry name" value="ABC_tran"/>
    <property type="match status" value="1"/>
</dbReference>
<dbReference type="GO" id="GO:0016887">
    <property type="term" value="F:ATP hydrolysis activity"/>
    <property type="evidence" value="ECO:0007669"/>
    <property type="project" value="InterPro"/>
</dbReference>
<evidence type="ECO:0000313" key="11">
    <source>
        <dbReference type="Proteomes" id="UP000094869"/>
    </source>
</evidence>
<keyword evidence="6" id="KW-0449">Lipoprotein</keyword>
<dbReference type="InterPro" id="IPR003593">
    <property type="entry name" value="AAA+_ATPase"/>
</dbReference>
<dbReference type="SMART" id="SM00382">
    <property type="entry name" value="AAA"/>
    <property type="match status" value="1"/>
</dbReference>
<proteinExistence type="inferred from homology"/>
<keyword evidence="6" id="KW-0378">Hydrolase</keyword>
<dbReference type="EMBL" id="MEHA01000046">
    <property type="protein sequence ID" value="ODR38428.1"/>
    <property type="molecule type" value="Genomic_DNA"/>
</dbReference>
<dbReference type="FunFam" id="3.40.50.300:FF:000032">
    <property type="entry name" value="Export ABC transporter ATP-binding protein"/>
    <property type="match status" value="1"/>
</dbReference>
<dbReference type="Proteomes" id="UP000094271">
    <property type="component" value="Unassembled WGS sequence"/>
</dbReference>
<evidence type="ECO:0000256" key="3">
    <source>
        <dbReference type="ARBA" id="ARBA00022741"/>
    </source>
</evidence>
<accession>A0A1E2ZZ97</accession>
<evidence type="ECO:0000313" key="8">
    <source>
        <dbReference type="EMBL" id="ODR52698.1"/>
    </source>
</evidence>
<keyword evidence="3" id="KW-0547">Nucleotide-binding</keyword>
<evidence type="ECO:0000313" key="9">
    <source>
        <dbReference type="Proteomes" id="UP000094067"/>
    </source>
</evidence>
<dbReference type="GO" id="GO:0022857">
    <property type="term" value="F:transmembrane transporter activity"/>
    <property type="evidence" value="ECO:0007669"/>
    <property type="project" value="UniProtKB-ARBA"/>
</dbReference>
<reference evidence="7 10" key="3">
    <citation type="submission" date="2016-08" db="EMBL/GenBank/DDBJ databases">
        <authorList>
            <person name="Seilhamer J.J."/>
        </authorList>
    </citation>
    <scope>NUCLEOTIDE SEQUENCE [LARGE SCALE GENOMIC DNA]</scope>
    <source>
        <strain evidence="7 10">NML150140-1</strain>
    </source>
</reference>
<evidence type="ECO:0000256" key="4">
    <source>
        <dbReference type="ARBA" id="ARBA00022840"/>
    </source>
</evidence>
<evidence type="ECO:0000259" key="5">
    <source>
        <dbReference type="PROSITE" id="PS50893"/>
    </source>
</evidence>
<dbReference type="InterPro" id="IPR027417">
    <property type="entry name" value="P-loop_NTPase"/>
</dbReference>
<dbReference type="PATRIC" id="fig|1432052.4.peg.6437"/>
<evidence type="ECO:0000256" key="1">
    <source>
        <dbReference type="ARBA" id="ARBA00005417"/>
    </source>
</evidence>
<evidence type="ECO:0000313" key="7">
    <source>
        <dbReference type="EMBL" id="ODR38428.1"/>
    </source>
</evidence>
<dbReference type="SUPFAM" id="SSF52540">
    <property type="entry name" value="P-loop containing nucleoside triphosphate hydrolases"/>
    <property type="match status" value="1"/>
</dbReference>
<dbReference type="Proteomes" id="UP000094067">
    <property type="component" value="Unassembled WGS sequence"/>
</dbReference>
<reference evidence="6 9" key="1">
    <citation type="submission" date="2016-07" db="EMBL/GenBank/DDBJ databases">
        <title>Characterization of isolates of Eisenbergiella tayi derived from blood cultures, using whole genome sequencing.</title>
        <authorList>
            <person name="Burdz T."/>
            <person name="Wiebe D."/>
            <person name="Huynh C."/>
            <person name="Bernard K."/>
        </authorList>
    </citation>
    <scope>NUCLEOTIDE SEQUENCE [LARGE SCALE GENOMIC DNA]</scope>
    <source>
        <strain evidence="6 9">NML 110608</strain>
    </source>
</reference>
<reference evidence="8 11" key="2">
    <citation type="submission" date="2016-08" db="EMBL/GenBank/DDBJ databases">
        <title>Characterization of Isolates of Eisenbergiella tayi Derived from Blood Cultures, Using Whole Genome Sequencing.</title>
        <authorList>
            <person name="Bernier A.-M."/>
            <person name="Burdz T."/>
            <person name="Wiebe D."/>
            <person name="Bernard K."/>
        </authorList>
    </citation>
    <scope>NUCLEOTIDE SEQUENCE [LARGE SCALE GENOMIC DNA]</scope>
    <source>
        <strain evidence="8 11">NML120146</strain>
    </source>
</reference>
<name>A0A1E2ZZ97_9FIRM</name>
<dbReference type="EMBL" id="MEHD01000029">
    <property type="protein sequence ID" value="ODR52698.1"/>
    <property type="molecule type" value="Genomic_DNA"/>
</dbReference>
<evidence type="ECO:0000256" key="2">
    <source>
        <dbReference type="ARBA" id="ARBA00022448"/>
    </source>
</evidence>
<dbReference type="GO" id="GO:0098796">
    <property type="term" value="C:membrane protein complex"/>
    <property type="evidence" value="ECO:0007669"/>
    <property type="project" value="UniProtKB-ARBA"/>
</dbReference>
<dbReference type="Gene3D" id="3.40.50.300">
    <property type="entry name" value="P-loop containing nucleotide triphosphate hydrolases"/>
    <property type="match status" value="1"/>
</dbReference>
<dbReference type="GO" id="GO:0005524">
    <property type="term" value="F:ATP binding"/>
    <property type="evidence" value="ECO:0007669"/>
    <property type="project" value="UniProtKB-KW"/>
</dbReference>
<dbReference type="EC" id="3.6.3.-" evidence="6"/>
<evidence type="ECO:0000313" key="6">
    <source>
        <dbReference type="EMBL" id="ODM01815.1"/>
    </source>
</evidence>
<dbReference type="InterPro" id="IPR003439">
    <property type="entry name" value="ABC_transporter-like_ATP-bd"/>
</dbReference>
<dbReference type="AlphaFoldDB" id="A0A1E2ZZ97"/>
<dbReference type="PANTHER" id="PTHR42798">
    <property type="entry name" value="LIPOPROTEIN-RELEASING SYSTEM ATP-BINDING PROTEIN LOLD"/>
    <property type="match status" value="1"/>
</dbReference>
<keyword evidence="4 6" id="KW-0067">ATP-binding</keyword>
<dbReference type="RefSeq" id="WP_069155312.1">
    <property type="nucleotide sequence ID" value="NZ_DAWDRA010000168.1"/>
</dbReference>
<dbReference type="Proteomes" id="UP000094869">
    <property type="component" value="Unassembled WGS sequence"/>
</dbReference>
<keyword evidence="11" id="KW-1185">Reference proteome</keyword>
<dbReference type="InterPro" id="IPR017871">
    <property type="entry name" value="ABC_transporter-like_CS"/>
</dbReference>
<sequence length="228" mass="25101">MKALEKNIAIEGRHLVKDFNPGGAATKVLKDVSLQIAQGEFASIMGPSGSGKSTLLYILGGLDTPTSGSVLLNGTDISRFDDEKMSRIRRQKIGFVFQFYNLIPNLSVEENILLPLLLDGRKKQDYKSDLEYILEVVGLSHRRRHTPRELSGGQQQRVAIARALISRPEILFADEPTGNLDTKTGEEIMALLQEINQTNGQTILMVTHSPEAAKSSSRIITVRDGVIC</sequence>
<comment type="similarity">
    <text evidence="1">Belongs to the ABC transporter superfamily.</text>
</comment>
<organism evidence="6 9">
    <name type="scientific">Eisenbergiella tayi</name>
    <dbReference type="NCBI Taxonomy" id="1432052"/>
    <lineage>
        <taxon>Bacteria</taxon>
        <taxon>Bacillati</taxon>
        <taxon>Bacillota</taxon>
        <taxon>Clostridia</taxon>
        <taxon>Lachnospirales</taxon>
        <taxon>Lachnospiraceae</taxon>
        <taxon>Eisenbergiella</taxon>
    </lineage>
</organism>
<dbReference type="PROSITE" id="PS00211">
    <property type="entry name" value="ABC_TRANSPORTER_1"/>
    <property type="match status" value="1"/>
</dbReference>
<dbReference type="PROSITE" id="PS50893">
    <property type="entry name" value="ABC_TRANSPORTER_2"/>
    <property type="match status" value="1"/>
</dbReference>
<evidence type="ECO:0000313" key="10">
    <source>
        <dbReference type="Proteomes" id="UP000094271"/>
    </source>
</evidence>
<dbReference type="CDD" id="cd03255">
    <property type="entry name" value="ABC_MJ0796_LolCDE_FtsE"/>
    <property type="match status" value="1"/>
</dbReference>
<dbReference type="OrthoDB" id="9802264at2"/>